<accession>A0A291LZD0</accession>
<dbReference type="EMBL" id="CP021404">
    <property type="protein sequence ID" value="ATI42049.1"/>
    <property type="molecule type" value="Genomic_DNA"/>
</dbReference>
<dbReference type="InterPro" id="IPR048987">
    <property type="entry name" value="PIN-TPR-GreABC"/>
</dbReference>
<evidence type="ECO:0000259" key="1">
    <source>
        <dbReference type="Pfam" id="PF20698"/>
    </source>
</evidence>
<dbReference type="OrthoDB" id="7281435at2"/>
<dbReference type="Proteomes" id="UP000219050">
    <property type="component" value="Chromosome"/>
</dbReference>
<feature type="domain" description="PIN" evidence="1">
    <location>
        <begin position="87"/>
        <end position="227"/>
    </location>
</feature>
<dbReference type="RefSeq" id="WP_097373330.1">
    <property type="nucleotide sequence ID" value="NZ_CP021404.1"/>
</dbReference>
<proteinExistence type="predicted"/>
<name>A0A291LZD0_9RHOB</name>
<dbReference type="KEGG" id="cmag:CBW24_08540"/>
<protein>
    <recommendedName>
        <fullName evidence="1">PIN domain-containing protein</fullName>
    </recommendedName>
</protein>
<reference evidence="2 3" key="1">
    <citation type="submission" date="2017-05" db="EMBL/GenBank/DDBJ databases">
        <title>Comparative genomic and metabolic analysis of manganese-oxidizing mechanisms in Celeribater manganoxidans DY25T: its adaption to the environment of polymetallic nodule.</title>
        <authorList>
            <person name="Wang X."/>
        </authorList>
    </citation>
    <scope>NUCLEOTIDE SEQUENCE [LARGE SCALE GENOMIC DNA]</scope>
    <source>
        <strain evidence="2 3">DY25</strain>
    </source>
</reference>
<organism evidence="2 3">
    <name type="scientific">Pacificitalea manganoxidans</name>
    <dbReference type="NCBI Taxonomy" id="1411902"/>
    <lineage>
        <taxon>Bacteria</taxon>
        <taxon>Pseudomonadati</taxon>
        <taxon>Pseudomonadota</taxon>
        <taxon>Alphaproteobacteria</taxon>
        <taxon>Rhodobacterales</taxon>
        <taxon>Paracoccaceae</taxon>
        <taxon>Pacificitalea</taxon>
    </lineage>
</organism>
<evidence type="ECO:0000313" key="2">
    <source>
        <dbReference type="EMBL" id="ATI42049.1"/>
    </source>
</evidence>
<sequence length="245" mass="26562">MKMIWKASIRPILESAKERAGQVKRIEEAYESGKAPIALLAAAGGGTVFDFWDFLRRHGRIKIKMALGNAVEREAAAQSVMAAPGVIVDPITLYGAQTLGFADTLLQAYPDMHITQSSIDLLHEAYQDRVDAIGGEGRRGSCVAEEHGARIIEMSREMSDLLISNLERTLDLARGLKIAMPKEGTALHPDFEAVFEDVGPCFVDTLVVAKERGWTLIADDAALRLFASLDGISSALEPGRAADRA</sequence>
<evidence type="ECO:0000313" key="3">
    <source>
        <dbReference type="Proteomes" id="UP000219050"/>
    </source>
</evidence>
<dbReference type="Pfam" id="PF20698">
    <property type="entry name" value="PIN-TPR-GreABC"/>
    <property type="match status" value="1"/>
</dbReference>
<gene>
    <name evidence="2" type="ORF">CBW24_08540</name>
</gene>
<keyword evidence="3" id="KW-1185">Reference proteome</keyword>
<dbReference type="AlphaFoldDB" id="A0A291LZD0"/>